<reference evidence="1" key="1">
    <citation type="journal article" date="2017" name="Viruses">
        <title>Characterization of Bacillus subtilis Viruses vB_BsuM-Goe2 and vB_BsuM-Goe3.</title>
        <authorList>
            <person name="Willms I.M."/>
            <person name="Hoppert M."/>
            <person name="Hertel R."/>
        </authorList>
    </citation>
    <scope>NUCLEOTIDE SEQUENCE [LARGE SCALE GENOMIC DNA]</scope>
</reference>
<dbReference type="EMBL" id="KY368640">
    <property type="protein sequence ID" value="APZ82575.1"/>
    <property type="molecule type" value="Genomic_DNA"/>
</dbReference>
<accession>A0A1Z1D9V3</accession>
<organism evidence="1 2">
    <name type="scientific">Bacillus phage vB_BsuM-Goe3</name>
    <dbReference type="NCBI Taxonomy" id="1933063"/>
    <lineage>
        <taxon>Viruses</taxon>
        <taxon>Duplodnaviria</taxon>
        <taxon>Heunggongvirae</taxon>
        <taxon>Uroviricota</taxon>
        <taxon>Caudoviricetes</taxon>
        <taxon>Herelleviridae</taxon>
        <taxon>Bastillevirinae</taxon>
        <taxon>Grisebachstrassevirus</taxon>
        <taxon>Grisebachstrassevirus goe3</taxon>
    </lineage>
</organism>
<keyword evidence="2" id="KW-1185">Reference proteome</keyword>
<dbReference type="Proteomes" id="UP000221795">
    <property type="component" value="Segment"/>
</dbReference>
<keyword evidence="1" id="KW-0540">Nuclease</keyword>
<evidence type="ECO:0000313" key="1">
    <source>
        <dbReference type="EMBL" id="APZ82575.1"/>
    </source>
</evidence>
<organismHost>
    <name type="scientific">Bacillus subtilis</name>
    <dbReference type="NCBI Taxonomy" id="1423"/>
</organismHost>
<sequence>MGKKSKVKGSTYELKIAKLLTSWWGAGTFNRAPASGALHWGRDQRVAGDIVAPPEADFPFVIECKKREEWTMEHILLDIGQPKEWWAQVVTDARRVEKVPILIFSRNRAKDFIMVPYDSNMYDKLNKVDKSAMITTVSIKNIRDEIQLFDVIVSTYESLTQVPIPEIKEYASSIDWDRYKGEYE</sequence>
<protein>
    <submittedName>
        <fullName evidence="1">Endonuclease</fullName>
    </submittedName>
</protein>
<dbReference type="GO" id="GO:0004519">
    <property type="term" value="F:endonuclease activity"/>
    <property type="evidence" value="ECO:0007669"/>
    <property type="project" value="UniProtKB-KW"/>
</dbReference>
<name>A0A1Z1D9V3_BPGO3</name>
<keyword evidence="1" id="KW-0378">Hydrolase</keyword>
<proteinExistence type="predicted"/>
<evidence type="ECO:0000313" key="2">
    <source>
        <dbReference type="Proteomes" id="UP000221795"/>
    </source>
</evidence>
<gene>
    <name evidence="1" type="ORF">Goe3_c11400</name>
</gene>
<dbReference type="Pfam" id="PF24608">
    <property type="entry name" value="PDDEXK_15"/>
    <property type="match status" value="1"/>
</dbReference>
<dbReference type="InterPro" id="IPR056931">
    <property type="entry name" value="D14-like"/>
</dbReference>
<keyword evidence="1" id="KW-0255">Endonuclease</keyword>